<reference evidence="3" key="1">
    <citation type="submission" date="2017-09" db="EMBL/GenBank/DDBJ databases">
        <title>Depth-based differentiation of microbial function through sediment-hosted aquifers and enrichment of novel symbionts in the deep terrestrial subsurface.</title>
        <authorList>
            <person name="Probst A.J."/>
            <person name="Ladd B."/>
            <person name="Jarett J.K."/>
            <person name="Geller-Mcgrath D.E."/>
            <person name="Sieber C.M.K."/>
            <person name="Emerson J.B."/>
            <person name="Anantharaman K."/>
            <person name="Thomas B.C."/>
            <person name="Malmstrom R."/>
            <person name="Stieglmeier M."/>
            <person name="Klingl A."/>
            <person name="Woyke T."/>
            <person name="Ryan C.M."/>
            <person name="Banfield J.F."/>
        </authorList>
    </citation>
    <scope>NUCLEOTIDE SEQUENCE [LARGE SCALE GENOMIC DNA]</scope>
</reference>
<feature type="signal peptide" evidence="1">
    <location>
        <begin position="1"/>
        <end position="18"/>
    </location>
</feature>
<evidence type="ECO:0000256" key="1">
    <source>
        <dbReference type="SAM" id="SignalP"/>
    </source>
</evidence>
<sequence length="223" mass="23969">MKKLLSLAFLLFFSLCFASKSNATAIIGIIGENGTMYMGADDALTAGTAIIRHKNQKIFVLKNGEEGQEPLIIGSSGSARKGQLIEYMPIPKHDPKQSTHQYITITLTEAIKKTLRENNELIIEADGTVRQSGLILVAYKGKLFRIGVAFSVTEQPGYAAIGSGAAYCLGSLETTNYIASLGPAERILLGLRAASARVTTVVPPFHIFIVDSAGVIETHTIKE</sequence>
<evidence type="ECO:0000313" key="2">
    <source>
        <dbReference type="EMBL" id="PIR69478.1"/>
    </source>
</evidence>
<dbReference type="Proteomes" id="UP000231503">
    <property type="component" value="Unassembled WGS sequence"/>
</dbReference>
<organism evidence="2 3">
    <name type="scientific">Candidatus Niyogibacteria bacterium CG10_big_fil_rev_8_21_14_0_10_46_36</name>
    <dbReference type="NCBI Taxonomy" id="1974726"/>
    <lineage>
        <taxon>Bacteria</taxon>
        <taxon>Candidatus Niyogiibacteriota</taxon>
    </lineage>
</organism>
<comment type="caution">
    <text evidence="2">The sequence shown here is derived from an EMBL/GenBank/DDBJ whole genome shotgun (WGS) entry which is preliminary data.</text>
</comment>
<keyword evidence="1" id="KW-0732">Signal</keyword>
<proteinExistence type="predicted"/>
<dbReference type="AlphaFoldDB" id="A0A2H0TD34"/>
<protein>
    <submittedName>
        <fullName evidence="2">Uncharacterized protein</fullName>
    </submittedName>
</protein>
<feature type="chain" id="PRO_5013762700" evidence="1">
    <location>
        <begin position="19"/>
        <end position="223"/>
    </location>
</feature>
<evidence type="ECO:0000313" key="3">
    <source>
        <dbReference type="Proteomes" id="UP000231503"/>
    </source>
</evidence>
<dbReference type="SUPFAM" id="SSF56235">
    <property type="entry name" value="N-terminal nucleophile aminohydrolases (Ntn hydrolases)"/>
    <property type="match status" value="1"/>
</dbReference>
<accession>A0A2H0TD34</accession>
<name>A0A2H0TD34_9BACT</name>
<dbReference type="EMBL" id="PFCO01000006">
    <property type="protein sequence ID" value="PIR69478.1"/>
    <property type="molecule type" value="Genomic_DNA"/>
</dbReference>
<dbReference type="Gene3D" id="3.60.20.10">
    <property type="entry name" value="Glutamine Phosphoribosylpyrophosphate, subunit 1, domain 1"/>
    <property type="match status" value="1"/>
</dbReference>
<gene>
    <name evidence="2" type="ORF">COU47_02785</name>
</gene>
<dbReference type="InterPro" id="IPR029055">
    <property type="entry name" value="Ntn_hydrolases_N"/>
</dbReference>